<feature type="transmembrane region" description="Helical" evidence="6">
    <location>
        <begin position="318"/>
        <end position="337"/>
    </location>
</feature>
<dbReference type="OrthoDB" id="5761230at2"/>
<sequence length="343" mass="37133">MNTSLNGNAGPGFRKKIWITVGITALVVIVIWIIKVTFNVFLLILAGALIALYFRGLGRLLNRKLHVPEKLSLPASIISSLLLLGLFCWFTGSQVQQQVAQLADMLPSAVENFRERLEADPIGQKVLKRLGSSEQTGKAAGILQSFFTGTFGVLGDIYVVLFLGVFFTAAPAIYVKGFLRLIPPNARPRAQEVVNRVGADLTQWLKGKLLAMLVVAVLTAIGLLILGVPMVLALSLMAGALNFIPNFGPLIAMIPAVLVGLMEDPVTAALIVGLYALIQMVESNFITPQIQKRLIRIPPALIIIAQLFMGVLTGGWGLLLATPVTVILIILLHELYIKRMEPA</sequence>
<dbReference type="Pfam" id="PF01594">
    <property type="entry name" value="AI-2E_transport"/>
    <property type="match status" value="1"/>
</dbReference>
<keyword evidence="8" id="KW-1185">Reference proteome</keyword>
<evidence type="ECO:0000256" key="6">
    <source>
        <dbReference type="SAM" id="Phobius"/>
    </source>
</evidence>
<gene>
    <name evidence="7" type="ORF">LX66_4386</name>
</gene>
<dbReference type="AlphaFoldDB" id="A0A562SSM5"/>
<evidence type="ECO:0000256" key="2">
    <source>
        <dbReference type="ARBA" id="ARBA00009773"/>
    </source>
</evidence>
<evidence type="ECO:0000256" key="1">
    <source>
        <dbReference type="ARBA" id="ARBA00004141"/>
    </source>
</evidence>
<comment type="similarity">
    <text evidence="2">Belongs to the autoinducer-2 exporter (AI-2E) (TC 2.A.86) family.</text>
</comment>
<name>A0A562SSM5_CHIJA</name>
<dbReference type="GO" id="GO:0055085">
    <property type="term" value="P:transmembrane transport"/>
    <property type="evidence" value="ECO:0007669"/>
    <property type="project" value="TreeGrafter"/>
</dbReference>
<dbReference type="PANTHER" id="PTHR21716">
    <property type="entry name" value="TRANSMEMBRANE PROTEIN"/>
    <property type="match status" value="1"/>
</dbReference>
<keyword evidence="4 6" id="KW-1133">Transmembrane helix</keyword>
<dbReference type="EMBL" id="VLLG01000005">
    <property type="protein sequence ID" value="TWI84024.1"/>
    <property type="molecule type" value="Genomic_DNA"/>
</dbReference>
<feature type="transmembrane region" description="Helical" evidence="6">
    <location>
        <begin position="17"/>
        <end position="34"/>
    </location>
</feature>
<dbReference type="RefSeq" id="WP_145717519.1">
    <property type="nucleotide sequence ID" value="NZ_BAAAFY010000002.1"/>
</dbReference>
<feature type="transmembrane region" description="Helical" evidence="6">
    <location>
        <begin position="157"/>
        <end position="179"/>
    </location>
</feature>
<dbReference type="GO" id="GO:0016020">
    <property type="term" value="C:membrane"/>
    <property type="evidence" value="ECO:0007669"/>
    <property type="project" value="UniProtKB-SubCell"/>
</dbReference>
<feature type="transmembrane region" description="Helical" evidence="6">
    <location>
        <begin position="73"/>
        <end position="92"/>
    </location>
</feature>
<organism evidence="7 8">
    <name type="scientific">Chitinophaga japonensis</name>
    <name type="common">Flexibacter japonensis</name>
    <dbReference type="NCBI Taxonomy" id="104662"/>
    <lineage>
        <taxon>Bacteria</taxon>
        <taxon>Pseudomonadati</taxon>
        <taxon>Bacteroidota</taxon>
        <taxon>Chitinophagia</taxon>
        <taxon>Chitinophagales</taxon>
        <taxon>Chitinophagaceae</taxon>
        <taxon>Chitinophaga</taxon>
    </lineage>
</organism>
<protein>
    <submittedName>
        <fullName evidence="7">Putative PurR-regulated permease PerM</fullName>
    </submittedName>
</protein>
<feature type="transmembrane region" description="Helical" evidence="6">
    <location>
        <begin position="294"/>
        <end position="312"/>
    </location>
</feature>
<evidence type="ECO:0000256" key="4">
    <source>
        <dbReference type="ARBA" id="ARBA00022989"/>
    </source>
</evidence>
<dbReference type="PANTHER" id="PTHR21716:SF62">
    <property type="entry name" value="TRANSPORT PROTEIN YDBI-RELATED"/>
    <property type="match status" value="1"/>
</dbReference>
<feature type="transmembrane region" description="Helical" evidence="6">
    <location>
        <begin position="250"/>
        <end position="278"/>
    </location>
</feature>
<evidence type="ECO:0000313" key="7">
    <source>
        <dbReference type="EMBL" id="TWI84024.1"/>
    </source>
</evidence>
<dbReference type="InterPro" id="IPR002549">
    <property type="entry name" value="AI-2E-like"/>
</dbReference>
<accession>A0A562SSM5</accession>
<comment type="subcellular location">
    <subcellularLocation>
        <location evidence="1">Membrane</location>
        <topology evidence="1">Multi-pass membrane protein</topology>
    </subcellularLocation>
</comment>
<evidence type="ECO:0000313" key="8">
    <source>
        <dbReference type="Proteomes" id="UP000316778"/>
    </source>
</evidence>
<feature type="transmembrane region" description="Helical" evidence="6">
    <location>
        <begin position="40"/>
        <end position="61"/>
    </location>
</feature>
<evidence type="ECO:0000256" key="3">
    <source>
        <dbReference type="ARBA" id="ARBA00022692"/>
    </source>
</evidence>
<feature type="transmembrane region" description="Helical" evidence="6">
    <location>
        <begin position="209"/>
        <end position="238"/>
    </location>
</feature>
<keyword evidence="3 6" id="KW-0812">Transmembrane</keyword>
<dbReference type="Proteomes" id="UP000316778">
    <property type="component" value="Unassembled WGS sequence"/>
</dbReference>
<reference evidence="7 8" key="1">
    <citation type="journal article" date="2013" name="Stand. Genomic Sci.">
        <title>Genomic Encyclopedia of Type Strains, Phase I: The one thousand microbial genomes (KMG-I) project.</title>
        <authorList>
            <person name="Kyrpides N.C."/>
            <person name="Woyke T."/>
            <person name="Eisen J.A."/>
            <person name="Garrity G."/>
            <person name="Lilburn T.G."/>
            <person name="Beck B.J."/>
            <person name="Whitman W.B."/>
            <person name="Hugenholtz P."/>
            <person name="Klenk H.P."/>
        </authorList>
    </citation>
    <scope>NUCLEOTIDE SEQUENCE [LARGE SCALE GENOMIC DNA]</scope>
    <source>
        <strain evidence="7 8">DSM 13484</strain>
    </source>
</reference>
<evidence type="ECO:0000256" key="5">
    <source>
        <dbReference type="ARBA" id="ARBA00023136"/>
    </source>
</evidence>
<keyword evidence="5 6" id="KW-0472">Membrane</keyword>
<comment type="caution">
    <text evidence="7">The sequence shown here is derived from an EMBL/GenBank/DDBJ whole genome shotgun (WGS) entry which is preliminary data.</text>
</comment>
<proteinExistence type="inferred from homology"/>